<evidence type="ECO:0000313" key="1">
    <source>
        <dbReference type="EMBL" id="CAB4883030.1"/>
    </source>
</evidence>
<dbReference type="Gene3D" id="3.40.50.300">
    <property type="entry name" value="P-loop containing nucleotide triphosphate hydrolases"/>
    <property type="match status" value="1"/>
</dbReference>
<accession>A0A6J7EP61</accession>
<reference evidence="1" key="1">
    <citation type="submission" date="2020-05" db="EMBL/GenBank/DDBJ databases">
        <authorList>
            <person name="Chiriac C."/>
            <person name="Salcher M."/>
            <person name="Ghai R."/>
            <person name="Kavagutti S V."/>
        </authorList>
    </citation>
    <scope>NUCLEOTIDE SEQUENCE</scope>
</reference>
<gene>
    <name evidence="1" type="ORF">UFOPK3482_00284</name>
</gene>
<dbReference type="InterPro" id="IPR027417">
    <property type="entry name" value="P-loop_NTPase"/>
</dbReference>
<organism evidence="1">
    <name type="scientific">freshwater metagenome</name>
    <dbReference type="NCBI Taxonomy" id="449393"/>
    <lineage>
        <taxon>unclassified sequences</taxon>
        <taxon>metagenomes</taxon>
        <taxon>ecological metagenomes</taxon>
    </lineage>
</organism>
<dbReference type="SUPFAM" id="SSF52540">
    <property type="entry name" value="P-loop containing nucleoside triphosphate hydrolases"/>
    <property type="match status" value="1"/>
</dbReference>
<sequence length="341" mass="37966">MDKTISSAVTAISDVSQENFIASSLIRLGYDVIYRATTPQELKRFLLINEEVLLVISDDFRDVAKIEIRDMLVIRGKSPLRNTIATHNPTNDLELSEVLRERKNHEIATARIPSPCRSKVALFMSTGRSSGTTTVAINFAHSLASLGERVLLIDANSSHPDLADRFELHGLFKKIAETRFGFALCEMNSLESLHIFAEQATAFDTVVIDIGRYQSNRLNSLGRRIEDLIFSWALQSADFQFILSREDQIECAAAVHSNALTLNPKIESAVLIHLNSVLSSRNREKLTMEIIQGTGIRSFLISRDAKAVEKMEREHSTIFDSSPKSMLKSEIVALGSCLKSG</sequence>
<proteinExistence type="predicted"/>
<dbReference type="EMBL" id="CAFBLZ010000013">
    <property type="protein sequence ID" value="CAB4883030.1"/>
    <property type="molecule type" value="Genomic_DNA"/>
</dbReference>
<protein>
    <submittedName>
        <fullName evidence="1">Unannotated protein</fullName>
    </submittedName>
</protein>
<dbReference type="AlphaFoldDB" id="A0A6J7EP61"/>
<name>A0A6J7EP61_9ZZZZ</name>